<dbReference type="EMBL" id="PTJC01000005">
    <property type="protein sequence ID" value="PPK87523.1"/>
    <property type="molecule type" value="Genomic_DNA"/>
</dbReference>
<dbReference type="PANTHER" id="PTHR45947:SF3">
    <property type="entry name" value="SULFOQUINOVOSYL TRANSFERASE SQD2"/>
    <property type="match status" value="1"/>
</dbReference>
<evidence type="ECO:0000313" key="4">
    <source>
        <dbReference type="Proteomes" id="UP000237662"/>
    </source>
</evidence>
<dbReference type="PANTHER" id="PTHR45947">
    <property type="entry name" value="SULFOQUINOVOSYL TRANSFERASE SQD2"/>
    <property type="match status" value="1"/>
</dbReference>
<keyword evidence="3" id="KW-0808">Transferase</keyword>
<evidence type="ECO:0000313" key="3">
    <source>
        <dbReference type="EMBL" id="PPK87523.1"/>
    </source>
</evidence>
<evidence type="ECO:0000259" key="2">
    <source>
        <dbReference type="Pfam" id="PF13579"/>
    </source>
</evidence>
<reference evidence="3 4" key="1">
    <citation type="submission" date="2018-02" db="EMBL/GenBank/DDBJ databases">
        <title>Genomic Encyclopedia of Archaeal and Bacterial Type Strains, Phase II (KMG-II): from individual species to whole genera.</title>
        <authorList>
            <person name="Goeker M."/>
        </authorList>
    </citation>
    <scope>NUCLEOTIDE SEQUENCE [LARGE SCALE GENOMIC DNA]</scope>
    <source>
        <strain evidence="3 4">DSM 29526</strain>
    </source>
</reference>
<comment type="caution">
    <text evidence="3">The sequence shown here is derived from an EMBL/GenBank/DDBJ whole genome shotgun (WGS) entry which is preliminary data.</text>
</comment>
<accession>A0A2S6I7P7</accession>
<dbReference type="NCBIfam" id="NF007640">
    <property type="entry name" value="PRK10307.1"/>
    <property type="match status" value="1"/>
</dbReference>
<dbReference type="InterPro" id="IPR028098">
    <property type="entry name" value="Glyco_trans_4-like_N"/>
</dbReference>
<protein>
    <submittedName>
        <fullName evidence="3">Colanic acid biosynthesis glycosyl transferase WcaI</fullName>
    </submittedName>
</protein>
<dbReference type="SUPFAM" id="SSF53756">
    <property type="entry name" value="UDP-Glycosyltransferase/glycogen phosphorylase"/>
    <property type="match status" value="1"/>
</dbReference>
<name>A0A2S6I7P7_9BACT</name>
<keyword evidence="4" id="KW-1185">Reference proteome</keyword>
<organism evidence="3 4">
    <name type="scientific">Neolewinella xylanilytica</name>
    <dbReference type="NCBI Taxonomy" id="1514080"/>
    <lineage>
        <taxon>Bacteria</taxon>
        <taxon>Pseudomonadati</taxon>
        <taxon>Bacteroidota</taxon>
        <taxon>Saprospiria</taxon>
        <taxon>Saprospirales</taxon>
        <taxon>Lewinellaceae</taxon>
        <taxon>Neolewinella</taxon>
    </lineage>
</organism>
<proteinExistence type="predicted"/>
<dbReference type="OrthoDB" id="9811902at2"/>
<feature type="domain" description="Glycosyl transferase family 1" evidence="1">
    <location>
        <begin position="219"/>
        <end position="377"/>
    </location>
</feature>
<dbReference type="InterPro" id="IPR050194">
    <property type="entry name" value="Glycosyltransferase_grp1"/>
</dbReference>
<gene>
    <name evidence="3" type="ORF">CLV84_0466</name>
</gene>
<dbReference type="GO" id="GO:0016758">
    <property type="term" value="F:hexosyltransferase activity"/>
    <property type="evidence" value="ECO:0007669"/>
    <property type="project" value="TreeGrafter"/>
</dbReference>
<dbReference type="Pfam" id="PF13579">
    <property type="entry name" value="Glyco_trans_4_4"/>
    <property type="match status" value="1"/>
</dbReference>
<dbReference type="CDD" id="cd03794">
    <property type="entry name" value="GT4_WbuB-like"/>
    <property type="match status" value="1"/>
</dbReference>
<feature type="domain" description="Glycosyltransferase subfamily 4-like N-terminal" evidence="2">
    <location>
        <begin position="18"/>
        <end position="204"/>
    </location>
</feature>
<dbReference type="Proteomes" id="UP000237662">
    <property type="component" value="Unassembled WGS sequence"/>
</dbReference>
<dbReference type="Gene3D" id="3.40.50.2000">
    <property type="entry name" value="Glycogen Phosphorylase B"/>
    <property type="match status" value="2"/>
</dbReference>
<dbReference type="InterPro" id="IPR001296">
    <property type="entry name" value="Glyco_trans_1"/>
</dbReference>
<dbReference type="Pfam" id="PF00534">
    <property type="entry name" value="Glycos_transf_1"/>
    <property type="match status" value="1"/>
</dbReference>
<evidence type="ECO:0000259" key="1">
    <source>
        <dbReference type="Pfam" id="PF00534"/>
    </source>
</evidence>
<dbReference type="AlphaFoldDB" id="A0A2S6I7P7"/>
<sequence>MNDVRILIYGINYAPELTGIGKYTGEMAAFFAAAGDDVEVITAPPYYPQWQIKEGYDRGFHTEELEGVTVHRCPLYVPKVVTGLRRILHEFSFVISSMRYWIPRYFRSYDQIICISPPFHLGFPAIIHKWLKGTPVVYHIQDLQVDAARDLGIIKQQGLLRFLERAEAWLLRRVSKVSTISQGMLNRVSRKGIPAAEIVLFPNWVDGDLVFPVARAQSARSKWNIADDDRLILYAGNLGEKQGLENIIELADRMRDVPRLNFLIIGEGGAKARLVAEARERNLPNLSFKPLQPLSELASTLAAADVHLVLQKKAAADLVMPSKLTNILAVGGHALITAEQGTTLYDQVIEHRLGTLVAPEDVDALEVGLREILAGQRADEASGALTFAAQRLNKQNILLDFRQILALNTKQHNSWNSHPS</sequence>